<accession>A0A1R2BNJ6</accession>
<keyword evidence="3" id="KW-1185">Reference proteome</keyword>
<organism evidence="2 3">
    <name type="scientific">Stentor coeruleus</name>
    <dbReference type="NCBI Taxonomy" id="5963"/>
    <lineage>
        <taxon>Eukaryota</taxon>
        <taxon>Sar</taxon>
        <taxon>Alveolata</taxon>
        <taxon>Ciliophora</taxon>
        <taxon>Postciliodesmatophora</taxon>
        <taxon>Heterotrichea</taxon>
        <taxon>Heterotrichida</taxon>
        <taxon>Stentoridae</taxon>
        <taxon>Stentor</taxon>
    </lineage>
</organism>
<feature type="coiled-coil region" evidence="1">
    <location>
        <begin position="3"/>
        <end position="69"/>
    </location>
</feature>
<evidence type="ECO:0000256" key="1">
    <source>
        <dbReference type="SAM" id="Coils"/>
    </source>
</evidence>
<keyword evidence="1" id="KW-0175">Coiled coil</keyword>
<gene>
    <name evidence="2" type="ORF">SteCoe_21881</name>
</gene>
<protein>
    <submittedName>
        <fullName evidence="2">Uncharacterized protein</fullName>
    </submittedName>
</protein>
<reference evidence="2 3" key="1">
    <citation type="submission" date="2016-11" db="EMBL/GenBank/DDBJ databases">
        <title>The macronuclear genome of Stentor coeruleus: a giant cell with tiny introns.</title>
        <authorList>
            <person name="Slabodnick M."/>
            <person name="Ruby J.G."/>
            <person name="Reiff S.B."/>
            <person name="Swart E.C."/>
            <person name="Gosai S."/>
            <person name="Prabakaran S."/>
            <person name="Witkowska E."/>
            <person name="Larue G.E."/>
            <person name="Fisher S."/>
            <person name="Freeman R.M."/>
            <person name="Gunawardena J."/>
            <person name="Chu W."/>
            <person name="Stover N.A."/>
            <person name="Gregory B.D."/>
            <person name="Nowacki M."/>
            <person name="Derisi J."/>
            <person name="Roy S.W."/>
            <person name="Marshall W.F."/>
            <person name="Sood P."/>
        </authorList>
    </citation>
    <scope>NUCLEOTIDE SEQUENCE [LARGE SCALE GENOMIC DNA]</scope>
    <source>
        <strain evidence="2">WM001</strain>
    </source>
</reference>
<proteinExistence type="predicted"/>
<name>A0A1R2BNJ6_9CILI</name>
<sequence length="315" mass="36687">MESKEVKDLKSKLSKVRQQLEQEKELSKQKSLELRKAIDLAKSRQVLKSLMLKRQLKDLENQLQDSKITWSAELQNLHNSHEQYNTSQLKKKYLKEKLFNELYSLITLAQREYSLEGTLNSPTSIKDNSKKLENTTEYLDYSNKTLSTNQSTLAFIKTMDSIKEKLKNLSSTYQKPDFLTEVEEKIEISCDTQINISLGNLESEVNTQLIPLTVLEEQRDEHIRETLQSESGISIKQPEEEQIEETVISHLYDCVEMTTCGNHVTTKGDSHKMYIVNDEIEAKEETLDVSKYDVVVNKKTWKHWLCPCIFKIRDE</sequence>
<dbReference type="AlphaFoldDB" id="A0A1R2BNJ6"/>
<evidence type="ECO:0000313" key="3">
    <source>
        <dbReference type="Proteomes" id="UP000187209"/>
    </source>
</evidence>
<dbReference type="Proteomes" id="UP000187209">
    <property type="component" value="Unassembled WGS sequence"/>
</dbReference>
<dbReference type="EMBL" id="MPUH01000527">
    <property type="protein sequence ID" value="OMJ78326.1"/>
    <property type="molecule type" value="Genomic_DNA"/>
</dbReference>
<evidence type="ECO:0000313" key="2">
    <source>
        <dbReference type="EMBL" id="OMJ78326.1"/>
    </source>
</evidence>
<comment type="caution">
    <text evidence="2">The sequence shown here is derived from an EMBL/GenBank/DDBJ whole genome shotgun (WGS) entry which is preliminary data.</text>
</comment>